<dbReference type="InterPro" id="IPR027417">
    <property type="entry name" value="P-loop_NTPase"/>
</dbReference>
<evidence type="ECO:0000313" key="3">
    <source>
        <dbReference type="EMBL" id="KAL0573612.1"/>
    </source>
</evidence>
<reference evidence="3 4" key="1">
    <citation type="submission" date="2024-02" db="EMBL/GenBank/DDBJ databases">
        <title>A draft genome for the cacao thread blight pathogen Marasmius crinis-equi.</title>
        <authorList>
            <person name="Cohen S.P."/>
            <person name="Baruah I.K."/>
            <person name="Amoako-Attah I."/>
            <person name="Bukari Y."/>
            <person name="Meinhardt L.W."/>
            <person name="Bailey B.A."/>
        </authorList>
    </citation>
    <scope>NUCLEOTIDE SEQUENCE [LARGE SCALE GENOMIC DNA]</scope>
    <source>
        <strain evidence="3 4">GH-76</strain>
    </source>
</reference>
<dbReference type="PANTHER" id="PTHR10039">
    <property type="entry name" value="AMELOGENIN"/>
    <property type="match status" value="1"/>
</dbReference>
<dbReference type="Gene3D" id="3.40.50.300">
    <property type="entry name" value="P-loop containing nucleotide triphosphate hydrolases"/>
    <property type="match status" value="1"/>
</dbReference>
<organism evidence="3 4">
    <name type="scientific">Marasmius crinis-equi</name>
    <dbReference type="NCBI Taxonomy" id="585013"/>
    <lineage>
        <taxon>Eukaryota</taxon>
        <taxon>Fungi</taxon>
        <taxon>Dikarya</taxon>
        <taxon>Basidiomycota</taxon>
        <taxon>Agaricomycotina</taxon>
        <taxon>Agaricomycetes</taxon>
        <taxon>Agaricomycetidae</taxon>
        <taxon>Agaricales</taxon>
        <taxon>Marasmiineae</taxon>
        <taxon>Marasmiaceae</taxon>
        <taxon>Marasmius</taxon>
    </lineage>
</organism>
<dbReference type="SUPFAM" id="SSF52540">
    <property type="entry name" value="P-loop containing nucleoside triphosphate hydrolases"/>
    <property type="match status" value="1"/>
</dbReference>
<gene>
    <name evidence="3" type="ORF">V5O48_008342</name>
</gene>
<evidence type="ECO:0000313" key="4">
    <source>
        <dbReference type="Proteomes" id="UP001465976"/>
    </source>
</evidence>
<comment type="caution">
    <text evidence="3">The sequence shown here is derived from an EMBL/GenBank/DDBJ whole genome shotgun (WGS) entry which is preliminary data.</text>
</comment>
<keyword evidence="4" id="KW-1185">Reference proteome</keyword>
<evidence type="ECO:0000259" key="2">
    <source>
        <dbReference type="Pfam" id="PF24883"/>
    </source>
</evidence>
<dbReference type="InterPro" id="IPR056884">
    <property type="entry name" value="NPHP3-like_N"/>
</dbReference>
<proteinExistence type="predicted"/>
<keyword evidence="1" id="KW-0677">Repeat</keyword>
<dbReference type="PANTHER" id="PTHR10039:SF14">
    <property type="entry name" value="NACHT DOMAIN-CONTAINING PROTEIN"/>
    <property type="match status" value="1"/>
</dbReference>
<dbReference type="Proteomes" id="UP001465976">
    <property type="component" value="Unassembled WGS sequence"/>
</dbReference>
<dbReference type="Pfam" id="PF24883">
    <property type="entry name" value="NPHP3_N"/>
    <property type="match status" value="1"/>
</dbReference>
<name>A0ABR3FE44_9AGAR</name>
<feature type="domain" description="Nephrocystin 3-like N-terminal" evidence="2">
    <location>
        <begin position="71"/>
        <end position="233"/>
    </location>
</feature>
<dbReference type="EMBL" id="JBAHYK010000483">
    <property type="protein sequence ID" value="KAL0573612.1"/>
    <property type="molecule type" value="Genomic_DNA"/>
</dbReference>
<accession>A0ABR3FE44</accession>
<protein>
    <recommendedName>
        <fullName evidence="2">Nephrocystin 3-like N-terminal domain-containing protein</fullName>
    </recommendedName>
</protein>
<evidence type="ECO:0000256" key="1">
    <source>
        <dbReference type="ARBA" id="ARBA00022737"/>
    </source>
</evidence>
<sequence length="789" mass="90572">MNISRSSNFRVVDSNITNIRGNHNTVIHIENGDGLSSLTSKVSFHALHDSEARYPQPNVLPGTRQEIIRKLSRWSEDRSLRKIRVYWVHGAAGVGKSAIAQALSEKYILSGELAASFFFSRNDPTRDKLDTFIPTIAYQLATSRALKPLLAPLIIHTLGSMPGILHKNFEQQFRALIQEPCDQVDPRRWANLPRLVIIDGLDECVEVKSQRRLLHMIKTATRTLPLDFLIFSRPEPAISHGIHHKSFIPPPLRLDLADFAVRDDIVLFLIREFARLREEHWALLPHPKDSWPGDHAITVLTTRSTGQFVYVVTVIKFIDSGKHPATPAQRLDVVLHARRLTNSSSPYPELDQLYTQILQSCIDADQKLLQALQLIVSPVDDHLIPKAPFRLRASPRVGLRSVFAIEQLLKLAPGEATALLSGLHSVLNIPENCTDDIFVIHNSFTEFLLDPNRSSIFYVGRELSANSWTQKLIASQFRMLSQLIDPRHTPHERPLNGIHDADIGSLNVWKYYHDNHKNVPVTDELVAALNEFDPHLYLTMLLHWEYEQLYPERDSWFFEVNRRTEQVRAGTNTRDWRYNHTIAIHYQVSMFYSVFHLLKRRSSRSLLRVFIKRCTGFFRGFCLAFPRNQDHHCIQYSLLACQLSIAKLSWEFPSAKCLAYIAHLKPLLGNSDLTLEVVPLDGNGRVAFLAQPNWETRFISPIEGRLLRKLLKMLIDPQIWKEPPINAQVAEILASDKFENWTYNLARLSWAGTWRIYLFNRLIQAALRESQHMKFPAHLPIRNSLPPPE</sequence>